<reference evidence="3" key="1">
    <citation type="submission" date="2011-12" db="EMBL/GenBank/DDBJ databases">
        <title>The complete genome of chromosome of Sulfobacillus acidophilus DSM 10332.</title>
        <authorList>
            <person name="Lucas S."/>
            <person name="Han J."/>
            <person name="Lapidus A."/>
            <person name="Bruce D."/>
            <person name="Goodwin L."/>
            <person name="Pitluck S."/>
            <person name="Peters L."/>
            <person name="Kyrpides N."/>
            <person name="Mavromatis K."/>
            <person name="Ivanova N."/>
            <person name="Mikhailova N."/>
            <person name="Chertkov O."/>
            <person name="Saunders E."/>
            <person name="Detter J.C."/>
            <person name="Tapia R."/>
            <person name="Han C."/>
            <person name="Land M."/>
            <person name="Hauser L."/>
            <person name="Markowitz V."/>
            <person name="Cheng J.-F."/>
            <person name="Hugenholtz P."/>
            <person name="Woyke T."/>
            <person name="Wu D."/>
            <person name="Pukall R."/>
            <person name="Gehrich-Schroeter G."/>
            <person name="Schneider S."/>
            <person name="Klenk H.-P."/>
            <person name="Eisen J.A."/>
        </authorList>
    </citation>
    <scope>NUCLEOTIDE SEQUENCE [LARGE SCALE GENOMIC DNA]</scope>
    <source>
        <strain evidence="3">ATCC 700253 / DSM 10332 / NAL</strain>
    </source>
</reference>
<feature type="transmembrane region" description="Helical" evidence="1">
    <location>
        <begin position="21"/>
        <end position="41"/>
    </location>
</feature>
<evidence type="ECO:0008006" key="4">
    <source>
        <dbReference type="Google" id="ProtNLM"/>
    </source>
</evidence>
<feature type="transmembrane region" description="Helical" evidence="1">
    <location>
        <begin position="166"/>
        <end position="185"/>
    </location>
</feature>
<dbReference type="PATRIC" id="fig|679936.5.peg.1616"/>
<keyword evidence="3" id="KW-1185">Reference proteome</keyword>
<dbReference type="HOGENOM" id="CLU_1000864_0_0_9"/>
<dbReference type="STRING" id="679936.Sulac_1551"/>
<organism evidence="2 3">
    <name type="scientific">Sulfobacillus acidophilus (strain ATCC 700253 / DSM 10332 / NAL)</name>
    <dbReference type="NCBI Taxonomy" id="679936"/>
    <lineage>
        <taxon>Bacteria</taxon>
        <taxon>Bacillati</taxon>
        <taxon>Bacillota</taxon>
        <taxon>Clostridia</taxon>
        <taxon>Eubacteriales</taxon>
        <taxon>Clostridiales Family XVII. Incertae Sedis</taxon>
        <taxon>Sulfobacillus</taxon>
    </lineage>
</organism>
<dbReference type="EMBL" id="CP003179">
    <property type="protein sequence ID" value="AEW05048.1"/>
    <property type="molecule type" value="Genomic_DNA"/>
</dbReference>
<protein>
    <recommendedName>
        <fullName evidence="4">Succinate dehydrogenase</fullName>
    </recommendedName>
</protein>
<feature type="transmembrane region" description="Helical" evidence="1">
    <location>
        <begin position="66"/>
        <end position="84"/>
    </location>
</feature>
<sequence>MAQPLESEKPKARTVKRPRPYWVEPLVTMVILGAWILYSLWEVLFHNTGTYHNYVSPYFSPQVGNWFGWHVLDALYVAWVPFLFRFSCYYYRKEYYRGFFWDPPACYAVDAPRPRYSGETKWPLAINNLHRYFWYLALIVLIFLWKDAIQAFWFGKAGFEVRVGNLLMLVNAVLLTAYTFSCHAFRHMVGGRKDCFSCQDGKPSTSYKLWHKVSEWNVFHGTWAWASLFSVWATDLYIRLLIMHVIHDVRLF</sequence>
<dbReference type="KEGG" id="sap:Sulac_1551"/>
<name>G8TY84_SULAD</name>
<evidence type="ECO:0000313" key="2">
    <source>
        <dbReference type="EMBL" id="AEW05048.1"/>
    </source>
</evidence>
<keyword evidence="1" id="KW-1133">Transmembrane helix</keyword>
<evidence type="ECO:0000313" key="3">
    <source>
        <dbReference type="Proteomes" id="UP000005439"/>
    </source>
</evidence>
<evidence type="ECO:0000256" key="1">
    <source>
        <dbReference type="SAM" id="Phobius"/>
    </source>
</evidence>
<feature type="transmembrane region" description="Helical" evidence="1">
    <location>
        <begin position="132"/>
        <end position="154"/>
    </location>
</feature>
<keyword evidence="1" id="KW-0472">Membrane</keyword>
<dbReference type="AlphaFoldDB" id="G8TY84"/>
<gene>
    <name evidence="2" type="ordered locus">Sulac_1551</name>
</gene>
<reference evidence="2 3" key="2">
    <citation type="journal article" date="2012" name="Stand. Genomic Sci.">
        <title>Complete genome sequence of the moderately thermophilic mineral-sulfide-oxidizing firmicute Sulfobacillus acidophilus type strain (NAL(T)).</title>
        <authorList>
            <person name="Anderson I."/>
            <person name="Chertkov O."/>
            <person name="Chen A."/>
            <person name="Saunders E."/>
            <person name="Lapidus A."/>
            <person name="Nolan M."/>
            <person name="Lucas S."/>
            <person name="Hammon N."/>
            <person name="Deshpande S."/>
            <person name="Cheng J.F."/>
            <person name="Han C."/>
            <person name="Tapia R."/>
            <person name="Goodwin L.A."/>
            <person name="Pitluck S."/>
            <person name="Liolios K."/>
            <person name="Pagani I."/>
            <person name="Ivanova N."/>
            <person name="Mikhailova N."/>
            <person name="Pati A."/>
            <person name="Palaniappan K."/>
            <person name="Land M."/>
            <person name="Pan C."/>
            <person name="Rohde M."/>
            <person name="Pukall R."/>
            <person name="Goker M."/>
            <person name="Detter J.C."/>
            <person name="Woyke T."/>
            <person name="Bristow J."/>
            <person name="Eisen J.A."/>
            <person name="Markowitz V."/>
            <person name="Hugenholtz P."/>
            <person name="Kyrpides N.C."/>
            <person name="Klenk H.P."/>
            <person name="Mavromatis K."/>
        </authorList>
    </citation>
    <scope>NUCLEOTIDE SEQUENCE [LARGE SCALE GENOMIC DNA]</scope>
    <source>
        <strain evidence="3">ATCC 700253 / DSM 10332 / NAL</strain>
    </source>
</reference>
<dbReference type="Proteomes" id="UP000005439">
    <property type="component" value="Chromosome"/>
</dbReference>
<accession>G8TY84</accession>
<proteinExistence type="predicted"/>
<keyword evidence="1" id="KW-0812">Transmembrane</keyword>